<organism evidence="2 3">
    <name type="scientific">Campylobacter ureolyticus</name>
    <dbReference type="NCBI Taxonomy" id="827"/>
    <lineage>
        <taxon>Bacteria</taxon>
        <taxon>Pseudomonadati</taxon>
        <taxon>Campylobacterota</taxon>
        <taxon>Epsilonproteobacteria</taxon>
        <taxon>Campylobacterales</taxon>
        <taxon>Campylobacteraceae</taxon>
        <taxon>Campylobacter</taxon>
    </lineage>
</organism>
<reference evidence="2 3" key="1">
    <citation type="submission" date="2017-12" db="EMBL/GenBank/DDBJ databases">
        <title>Phylogenetic diversity of female urinary microbiome.</title>
        <authorList>
            <person name="Thomas-White K."/>
            <person name="Wolfe A.J."/>
        </authorList>
    </citation>
    <scope>NUCLEOTIDE SEQUENCE [LARGE SCALE GENOMIC DNA]</scope>
    <source>
        <strain evidence="2 3">UMB0112</strain>
    </source>
</reference>
<dbReference type="RefSeq" id="WP_101637040.1">
    <property type="nucleotide sequence ID" value="NZ_PKHU01000003.1"/>
</dbReference>
<dbReference type="InterPro" id="IPR050194">
    <property type="entry name" value="Glycosyltransferase_grp1"/>
</dbReference>
<dbReference type="Proteomes" id="UP000234639">
    <property type="component" value="Unassembled WGS sequence"/>
</dbReference>
<evidence type="ECO:0000313" key="2">
    <source>
        <dbReference type="EMBL" id="PKZ29464.1"/>
    </source>
</evidence>
<dbReference type="Pfam" id="PF00534">
    <property type="entry name" value="Glycos_transf_1"/>
    <property type="match status" value="1"/>
</dbReference>
<accession>A0A2I1NAP3</accession>
<dbReference type="SUPFAM" id="SSF53756">
    <property type="entry name" value="UDP-Glycosyltransferase/glycogen phosphorylase"/>
    <property type="match status" value="1"/>
</dbReference>
<dbReference type="AlphaFoldDB" id="A0A2I1NAP3"/>
<dbReference type="CDD" id="cd03808">
    <property type="entry name" value="GT4_CapM-like"/>
    <property type="match status" value="1"/>
</dbReference>
<name>A0A2I1NAP3_9BACT</name>
<dbReference type="Gene3D" id="3.40.50.2000">
    <property type="entry name" value="Glycogen Phosphorylase B"/>
    <property type="match status" value="2"/>
</dbReference>
<evidence type="ECO:0000259" key="1">
    <source>
        <dbReference type="Pfam" id="PF00534"/>
    </source>
</evidence>
<evidence type="ECO:0000313" key="3">
    <source>
        <dbReference type="Proteomes" id="UP000234639"/>
    </source>
</evidence>
<dbReference type="PANTHER" id="PTHR45947">
    <property type="entry name" value="SULFOQUINOVOSYL TRANSFERASE SQD2"/>
    <property type="match status" value="1"/>
</dbReference>
<proteinExistence type="predicted"/>
<sequence length="371" mass="42451">MKIGFLSHSDLSIALFRAPIMRALKDLGHEVYAIYPKGIMDEVIKSEFKAINYEIDKASLNPFKIAKNSRDLAQILKNLNLDMLQTSAHKSNVFGTYAAKKAGIRVIINLIEGLGSFYVDNDLKSRFVRFTMERLYKKSLNLSSACIFVNEADPNYFLDKNLISKQKTFIVKSVGIDSLKFNPQKVKAYDYKSDKKIVLMIGRALWHKGIREFYEAAQLLNNRCDLKFVFVGDTYEGNKSSADKNFLENKNVSWIKWSDEIAQLLKGAYMFVLPSYKEGFPRTVLEAMSMQKPCVVSNVTGCNEAIKDGFNGLLCEPKNSSDLAKKIEILTNDEKMAYKFGKNARDEVLQKYDEKIIVKKYLEIYRKFIDV</sequence>
<feature type="domain" description="Glycosyl transferase family 1" evidence="1">
    <location>
        <begin position="189"/>
        <end position="346"/>
    </location>
</feature>
<dbReference type="InterPro" id="IPR001296">
    <property type="entry name" value="Glyco_trans_1"/>
</dbReference>
<keyword evidence="2" id="KW-0808">Transferase</keyword>
<protein>
    <submittedName>
        <fullName evidence="2">Glycosyltransferase family 1 protein</fullName>
    </submittedName>
</protein>
<dbReference type="EMBL" id="PKHU01000003">
    <property type="protein sequence ID" value="PKZ29464.1"/>
    <property type="molecule type" value="Genomic_DNA"/>
</dbReference>
<comment type="caution">
    <text evidence="2">The sequence shown here is derived from an EMBL/GenBank/DDBJ whole genome shotgun (WGS) entry which is preliminary data.</text>
</comment>
<dbReference type="GO" id="GO:0016757">
    <property type="term" value="F:glycosyltransferase activity"/>
    <property type="evidence" value="ECO:0007669"/>
    <property type="project" value="InterPro"/>
</dbReference>
<gene>
    <name evidence="2" type="ORF">CYJ41_03675</name>
</gene>
<dbReference type="PANTHER" id="PTHR45947:SF3">
    <property type="entry name" value="SULFOQUINOVOSYL TRANSFERASE SQD2"/>
    <property type="match status" value="1"/>
</dbReference>